<dbReference type="PROSITE" id="PS50181">
    <property type="entry name" value="FBOX"/>
    <property type="match status" value="1"/>
</dbReference>
<dbReference type="InterPro" id="IPR040161">
    <property type="entry name" value="FB224"/>
</dbReference>
<organism evidence="2 3">
    <name type="scientific">Caenorhabditis remanei</name>
    <name type="common">Caenorhabditis vulgaris</name>
    <dbReference type="NCBI Taxonomy" id="31234"/>
    <lineage>
        <taxon>Eukaryota</taxon>
        <taxon>Metazoa</taxon>
        <taxon>Ecdysozoa</taxon>
        <taxon>Nematoda</taxon>
        <taxon>Chromadorea</taxon>
        <taxon>Rhabditida</taxon>
        <taxon>Rhabditina</taxon>
        <taxon>Rhabditomorpha</taxon>
        <taxon>Rhabditoidea</taxon>
        <taxon>Rhabditidae</taxon>
        <taxon>Peloderinae</taxon>
        <taxon>Caenorhabditis</taxon>
    </lineage>
</organism>
<protein>
    <recommendedName>
        <fullName evidence="1">F-box domain-containing protein</fullName>
    </recommendedName>
</protein>
<dbReference type="GeneID" id="9803907"/>
<name>A0A6A5GL27_CAERE</name>
<dbReference type="InterPro" id="IPR002900">
    <property type="entry name" value="DUF38/FTH_CAE_spp"/>
</dbReference>
<dbReference type="SMART" id="SM00256">
    <property type="entry name" value="FBOX"/>
    <property type="match status" value="1"/>
</dbReference>
<dbReference type="KEGG" id="crq:GCK72_021804"/>
<dbReference type="InterPro" id="IPR001810">
    <property type="entry name" value="F-box_dom"/>
</dbReference>
<accession>A0A6A5GL27</accession>
<sequence length="295" mass="34371">MSLLNLPNDLLLEISGKLNLRGISNFRKVNPQLRSLLTSLPPTKNFSCITVAIEQEVMTTIFESRGAHHEAVAYMKRDDGCQVNGKLFPGQDFVDFYIRDLEINLRYQKGVLDDFIVIQEDGANDSAGKVSNILESRVRPLATRSLLMQLTNSNQVSQFLSHLDVSSLERIHINGKERYIPFRFEEFEHLEQWRAAKSFYSTVYHENSQVFSHLLHFKKAEISVDNLFMRDLLAVRDAILSSRLNEFTVHYVNFAEEEEFKDLLEVETDQWPRVHFKVRRRFSMTRMSMCLTPFQ</sequence>
<dbReference type="Pfam" id="PF00646">
    <property type="entry name" value="F-box"/>
    <property type="match status" value="1"/>
</dbReference>
<evidence type="ECO:0000313" key="2">
    <source>
        <dbReference type="EMBL" id="KAF1755235.1"/>
    </source>
</evidence>
<evidence type="ECO:0000259" key="1">
    <source>
        <dbReference type="PROSITE" id="PS50181"/>
    </source>
</evidence>
<dbReference type="AlphaFoldDB" id="A0A6A5GL27"/>
<reference evidence="2 3" key="1">
    <citation type="submission" date="2019-12" db="EMBL/GenBank/DDBJ databases">
        <title>Chromosome-level assembly of the Caenorhabditis remanei genome.</title>
        <authorList>
            <person name="Teterina A.A."/>
            <person name="Willis J.H."/>
            <person name="Phillips P.C."/>
        </authorList>
    </citation>
    <scope>NUCLEOTIDE SEQUENCE [LARGE SCALE GENOMIC DNA]</scope>
    <source>
        <strain evidence="2 3">PX506</strain>
        <tissue evidence="2">Whole organism</tissue>
    </source>
</reference>
<feature type="domain" description="F-box" evidence="1">
    <location>
        <begin position="1"/>
        <end position="49"/>
    </location>
</feature>
<dbReference type="CTD" id="9803907"/>
<dbReference type="RefSeq" id="XP_003091859.2">
    <property type="nucleotide sequence ID" value="XM_003091811.2"/>
</dbReference>
<dbReference type="GO" id="GO:0045087">
    <property type="term" value="P:innate immune response"/>
    <property type="evidence" value="ECO:0007669"/>
    <property type="project" value="TreeGrafter"/>
</dbReference>
<evidence type="ECO:0000313" key="3">
    <source>
        <dbReference type="Proteomes" id="UP000483820"/>
    </source>
</evidence>
<dbReference type="Pfam" id="PF01827">
    <property type="entry name" value="FTH"/>
    <property type="match status" value="1"/>
</dbReference>
<dbReference type="EMBL" id="WUAV01000005">
    <property type="protein sequence ID" value="KAF1755235.1"/>
    <property type="molecule type" value="Genomic_DNA"/>
</dbReference>
<dbReference type="PANTHER" id="PTHR23015">
    <property type="entry name" value="UNCHARACTERIZED C.ELEGANS PROTEIN"/>
    <property type="match status" value="1"/>
</dbReference>
<comment type="caution">
    <text evidence="2">The sequence shown here is derived from an EMBL/GenBank/DDBJ whole genome shotgun (WGS) entry which is preliminary data.</text>
</comment>
<gene>
    <name evidence="2" type="ORF">GCK72_021804</name>
</gene>
<proteinExistence type="predicted"/>
<dbReference type="PANTHER" id="PTHR23015:SF4">
    <property type="entry name" value="DUF38 DOMAIN-CONTAINING PROTEIN-RELATED"/>
    <property type="match status" value="1"/>
</dbReference>
<dbReference type="Proteomes" id="UP000483820">
    <property type="component" value="Chromosome V"/>
</dbReference>